<dbReference type="EMBL" id="CP055156">
    <property type="protein sequence ID" value="QNF31820.1"/>
    <property type="molecule type" value="Genomic_DNA"/>
</dbReference>
<evidence type="ECO:0000256" key="1">
    <source>
        <dbReference type="SAM" id="MobiDB-lite"/>
    </source>
</evidence>
<proteinExistence type="predicted"/>
<dbReference type="Pfam" id="PF13618">
    <property type="entry name" value="Gluconate_2-dh3"/>
    <property type="match status" value="1"/>
</dbReference>
<evidence type="ECO:0000313" key="3">
    <source>
        <dbReference type="Proteomes" id="UP000515237"/>
    </source>
</evidence>
<keyword evidence="3" id="KW-1185">Reference proteome</keyword>
<dbReference type="RefSeq" id="WP_185272603.1">
    <property type="nucleotide sequence ID" value="NZ_CP055156.1"/>
</dbReference>
<dbReference type="AlphaFoldDB" id="A0A7G7G3T6"/>
<organism evidence="2 3">
    <name type="scientific">Adhaeribacter swui</name>
    <dbReference type="NCBI Taxonomy" id="2086471"/>
    <lineage>
        <taxon>Bacteria</taxon>
        <taxon>Pseudomonadati</taxon>
        <taxon>Bacteroidota</taxon>
        <taxon>Cytophagia</taxon>
        <taxon>Cytophagales</taxon>
        <taxon>Hymenobacteraceae</taxon>
        <taxon>Adhaeribacter</taxon>
    </lineage>
</organism>
<sequence>MDRREAMLRVAALMGSTISAPLLSGLLYSCETKTSNNQDTKTTTLVSDKHKAMIEEITEIIIPATDTPGAKEAKVPDYVLIMLADCYPEKDQQRFFKGLDTLDERAKQAHGTEFLDCKPDQQVALLQKEEALAKAEREEQNRIKAQAKTRAEKEKEAEPPFFSMMKEMTLVGYFTSELGATKALAYVHVPGKFEGCVPLKPGQKGWAT</sequence>
<dbReference type="Proteomes" id="UP000515237">
    <property type="component" value="Chromosome"/>
</dbReference>
<reference evidence="2 3" key="1">
    <citation type="journal article" date="2018" name="Int. J. Syst. Evol. Microbiol.">
        <title>Adhaeribacter swui sp. nov., isolated from wet mud.</title>
        <authorList>
            <person name="Kim D.U."/>
            <person name="Kim K.W."/>
            <person name="Kang M.S."/>
            <person name="Kim J.Y."/>
            <person name="Jang J.H."/>
            <person name="Kim M.K."/>
        </authorList>
    </citation>
    <scope>NUCLEOTIDE SEQUENCE [LARGE SCALE GENOMIC DNA]</scope>
    <source>
        <strain evidence="2 3">KCTC 52873</strain>
    </source>
</reference>
<evidence type="ECO:0000313" key="2">
    <source>
        <dbReference type="EMBL" id="QNF31820.1"/>
    </source>
</evidence>
<gene>
    <name evidence="2" type="ORF">HUW51_03450</name>
</gene>
<feature type="compositionally biased region" description="Basic and acidic residues" evidence="1">
    <location>
        <begin position="149"/>
        <end position="158"/>
    </location>
</feature>
<dbReference type="InterPro" id="IPR027056">
    <property type="entry name" value="Gluconate_2DH_su3"/>
</dbReference>
<dbReference type="KEGG" id="aswu:HUW51_03450"/>
<dbReference type="PROSITE" id="PS51257">
    <property type="entry name" value="PROKAR_LIPOPROTEIN"/>
    <property type="match status" value="1"/>
</dbReference>
<protein>
    <submittedName>
        <fullName evidence="2">Gluconate 2-dehydrogenase subunit 3 family protein</fullName>
    </submittedName>
</protein>
<name>A0A7G7G3T6_9BACT</name>
<feature type="region of interest" description="Disordered" evidence="1">
    <location>
        <begin position="136"/>
        <end position="158"/>
    </location>
</feature>
<accession>A0A7G7G3T6</accession>